<comment type="similarity">
    <text evidence="2">Belongs to the steroid 5-alpha reductase family.</text>
</comment>
<evidence type="ECO:0000256" key="8">
    <source>
        <dbReference type="ARBA" id="ARBA00023136"/>
    </source>
</evidence>
<dbReference type="Proteomes" id="UP000007148">
    <property type="component" value="Unassembled WGS sequence"/>
</dbReference>
<keyword evidence="6" id="KW-0560">Oxidoreductase</keyword>
<dbReference type="FunCoup" id="G4TW93">
    <property type="interactions" value="52"/>
</dbReference>
<dbReference type="GO" id="GO:0016020">
    <property type="term" value="C:membrane"/>
    <property type="evidence" value="ECO:0007669"/>
    <property type="project" value="UniProtKB-SubCell"/>
</dbReference>
<evidence type="ECO:0000259" key="10">
    <source>
        <dbReference type="Pfam" id="PF02544"/>
    </source>
</evidence>
<comment type="caution">
    <text evidence="11">The sequence shown here is derived from an EMBL/GenBank/DDBJ whole genome shotgun (WGS) entry which is preliminary data.</text>
</comment>
<dbReference type="AlphaFoldDB" id="G4TW93"/>
<feature type="transmembrane region" description="Helical" evidence="9">
    <location>
        <begin position="41"/>
        <end position="59"/>
    </location>
</feature>
<dbReference type="InParanoid" id="G4TW93"/>
<evidence type="ECO:0000256" key="7">
    <source>
        <dbReference type="ARBA" id="ARBA00023098"/>
    </source>
</evidence>
<dbReference type="HOGENOM" id="CLU_059260_3_1_1"/>
<keyword evidence="7" id="KW-0443">Lipid metabolism</keyword>
<dbReference type="OrthoDB" id="540503at2759"/>
<dbReference type="InterPro" id="IPR001104">
    <property type="entry name" value="3-oxo-5_a-steroid_4-DH_C"/>
</dbReference>
<comment type="subcellular location">
    <subcellularLocation>
        <location evidence="1">Membrane</location>
        <topology evidence="1">Multi-pass membrane protein</topology>
    </subcellularLocation>
</comment>
<evidence type="ECO:0000256" key="1">
    <source>
        <dbReference type="ARBA" id="ARBA00004141"/>
    </source>
</evidence>
<dbReference type="STRING" id="1109443.G4TW93"/>
<evidence type="ECO:0000256" key="3">
    <source>
        <dbReference type="ARBA" id="ARBA00022516"/>
    </source>
</evidence>
<dbReference type="InterPro" id="IPR039357">
    <property type="entry name" value="SRD5A/TECR"/>
</dbReference>
<keyword evidence="4 9" id="KW-0812">Transmembrane</keyword>
<dbReference type="GO" id="GO:0016627">
    <property type="term" value="F:oxidoreductase activity, acting on the CH-CH group of donors"/>
    <property type="evidence" value="ECO:0007669"/>
    <property type="project" value="InterPro"/>
</dbReference>
<evidence type="ECO:0000313" key="11">
    <source>
        <dbReference type="EMBL" id="CCA75586.1"/>
    </source>
</evidence>
<evidence type="ECO:0000313" key="12">
    <source>
        <dbReference type="Proteomes" id="UP000007148"/>
    </source>
</evidence>
<protein>
    <submittedName>
        <fullName evidence="11">Related to TSC13-Enoyl reductase involved in very long chain fatty acid elongation</fullName>
    </submittedName>
</protein>
<name>G4TW93_SERID</name>
<dbReference type="PANTHER" id="PTHR10556">
    <property type="entry name" value="3-OXO-5-ALPHA-STEROID 4-DEHYDROGENASE"/>
    <property type="match status" value="1"/>
</dbReference>
<evidence type="ECO:0000256" key="9">
    <source>
        <dbReference type="SAM" id="Phobius"/>
    </source>
</evidence>
<dbReference type="eggNOG" id="KOG1639">
    <property type="taxonomic scope" value="Eukaryota"/>
</dbReference>
<feature type="transmembrane region" description="Helical" evidence="9">
    <location>
        <begin position="132"/>
        <end position="163"/>
    </location>
</feature>
<dbReference type="EMBL" id="CAFZ01000477">
    <property type="protein sequence ID" value="CCA75586.1"/>
    <property type="molecule type" value="Genomic_DNA"/>
</dbReference>
<dbReference type="Pfam" id="PF02544">
    <property type="entry name" value="Steroid_dh"/>
    <property type="match status" value="1"/>
</dbReference>
<evidence type="ECO:0000256" key="2">
    <source>
        <dbReference type="ARBA" id="ARBA00007742"/>
    </source>
</evidence>
<feature type="domain" description="3-oxo-5-alpha-steroid 4-dehydrogenase C-terminal" evidence="10">
    <location>
        <begin position="30"/>
        <end position="188"/>
    </location>
</feature>
<keyword evidence="5 9" id="KW-1133">Transmembrane helix</keyword>
<evidence type="ECO:0000256" key="5">
    <source>
        <dbReference type="ARBA" id="ARBA00022989"/>
    </source>
</evidence>
<sequence>MQIFAYWMFILHFLKRELETLFVHRFSHGTMPASYIIRNSAHYWLLAGLMSAVSIYGPWNSLLRMQDSGSWRDQDWFLWTCAGVWATFEMMNLSTHLTLRSLRPAGSKARGIPHSWIFDGLKVSCANYTTEILGWIVVCIMTGDLWCMFFVVVGSATMAKWALAKHARYRKEFPGYPKSRKAIIPFVL</sequence>
<keyword evidence="12" id="KW-1185">Reference proteome</keyword>
<dbReference type="PROSITE" id="PS50244">
    <property type="entry name" value="S5A_REDUCTASE"/>
    <property type="match status" value="1"/>
</dbReference>
<reference evidence="11 12" key="1">
    <citation type="journal article" date="2011" name="PLoS Pathog.">
        <title>Endophytic Life Strategies Decoded by Genome and Transcriptome Analyses of the Mutualistic Root Symbiont Piriformospora indica.</title>
        <authorList>
            <person name="Zuccaro A."/>
            <person name="Lahrmann U."/>
            <person name="Guldener U."/>
            <person name="Langen G."/>
            <person name="Pfiffi S."/>
            <person name="Biedenkopf D."/>
            <person name="Wong P."/>
            <person name="Samans B."/>
            <person name="Grimm C."/>
            <person name="Basiewicz M."/>
            <person name="Murat C."/>
            <person name="Martin F."/>
            <person name="Kogel K.H."/>
        </authorList>
    </citation>
    <scope>NUCLEOTIDE SEQUENCE [LARGE SCALE GENOMIC DNA]</scope>
    <source>
        <strain evidence="11 12">DSM 11827</strain>
    </source>
</reference>
<keyword evidence="3" id="KW-0444">Lipid biosynthesis</keyword>
<evidence type="ECO:0000256" key="4">
    <source>
        <dbReference type="ARBA" id="ARBA00022692"/>
    </source>
</evidence>
<keyword evidence="8 9" id="KW-0472">Membrane</keyword>
<gene>
    <name evidence="11" type="ORF">PIIN_09576</name>
</gene>
<evidence type="ECO:0000256" key="6">
    <source>
        <dbReference type="ARBA" id="ARBA00023002"/>
    </source>
</evidence>
<accession>G4TW93</accession>
<proteinExistence type="inferred from homology"/>
<dbReference type="OMA" id="CYANERH"/>
<dbReference type="PANTHER" id="PTHR10556:SF28">
    <property type="entry name" value="VERY-LONG-CHAIN ENOYL-COA REDUCTASE"/>
    <property type="match status" value="1"/>
</dbReference>
<dbReference type="GO" id="GO:0042761">
    <property type="term" value="P:very long-chain fatty acid biosynthetic process"/>
    <property type="evidence" value="ECO:0007669"/>
    <property type="project" value="TreeGrafter"/>
</dbReference>
<organism evidence="11 12">
    <name type="scientific">Serendipita indica (strain DSM 11827)</name>
    <name type="common">Root endophyte fungus</name>
    <name type="synonym">Piriformospora indica</name>
    <dbReference type="NCBI Taxonomy" id="1109443"/>
    <lineage>
        <taxon>Eukaryota</taxon>
        <taxon>Fungi</taxon>
        <taxon>Dikarya</taxon>
        <taxon>Basidiomycota</taxon>
        <taxon>Agaricomycotina</taxon>
        <taxon>Agaricomycetes</taxon>
        <taxon>Sebacinales</taxon>
        <taxon>Serendipitaceae</taxon>
        <taxon>Serendipita</taxon>
    </lineage>
</organism>